<dbReference type="RefSeq" id="WP_146592587.1">
    <property type="nucleotide sequence ID" value="NZ_SJPT01000001.1"/>
</dbReference>
<dbReference type="PANTHER" id="PTHR11280:SF6">
    <property type="entry name" value="GLUCOSAMINE-6-PHOSPHATE ISOMERASE NAGB"/>
    <property type="match status" value="1"/>
</dbReference>
<dbReference type="GO" id="GO:0042802">
    <property type="term" value="F:identical protein binding"/>
    <property type="evidence" value="ECO:0007669"/>
    <property type="project" value="TreeGrafter"/>
</dbReference>
<dbReference type="GO" id="GO:0004342">
    <property type="term" value="F:glucosamine-6-phosphate deaminase activity"/>
    <property type="evidence" value="ECO:0007669"/>
    <property type="project" value="UniProtKB-EC"/>
</dbReference>
<dbReference type="PANTHER" id="PTHR11280">
    <property type="entry name" value="GLUCOSAMINE-6-PHOSPHATE ISOMERASE"/>
    <property type="match status" value="1"/>
</dbReference>
<dbReference type="Gene3D" id="3.40.50.1360">
    <property type="match status" value="1"/>
</dbReference>
<dbReference type="InterPro" id="IPR006148">
    <property type="entry name" value="Glc/Gal-6P_isomerase"/>
</dbReference>
<dbReference type="GO" id="GO:0005737">
    <property type="term" value="C:cytoplasm"/>
    <property type="evidence" value="ECO:0007669"/>
    <property type="project" value="TreeGrafter"/>
</dbReference>
<dbReference type="GO" id="GO:0005975">
    <property type="term" value="P:carbohydrate metabolic process"/>
    <property type="evidence" value="ECO:0007669"/>
    <property type="project" value="InterPro"/>
</dbReference>
<feature type="domain" description="Glucosamine/galactosamine-6-phosphate isomerase" evidence="1">
    <location>
        <begin position="10"/>
        <end position="232"/>
    </location>
</feature>
<gene>
    <name evidence="2" type="primary">nagB_2</name>
    <name evidence="2" type="ORF">Pla52o_00330</name>
</gene>
<dbReference type="CDD" id="cd01399">
    <property type="entry name" value="GlcN6P_deaminase"/>
    <property type="match status" value="1"/>
</dbReference>
<keyword evidence="3" id="KW-1185">Reference proteome</keyword>
<keyword evidence="2" id="KW-0378">Hydrolase</keyword>
<evidence type="ECO:0000313" key="2">
    <source>
        <dbReference type="EMBL" id="TWU26181.1"/>
    </source>
</evidence>
<protein>
    <submittedName>
        <fullName evidence="2">Glucosamine-6-phosphate deaminase 1</fullName>
        <ecNumber evidence="2">3.5.99.6</ecNumber>
    </submittedName>
</protein>
<dbReference type="GO" id="GO:0006046">
    <property type="term" value="P:N-acetylglucosamine catabolic process"/>
    <property type="evidence" value="ECO:0007669"/>
    <property type="project" value="TreeGrafter"/>
</dbReference>
<sequence>MMRTILAADRPAMGQWVATQAAEVIRTAIEQQGHATIVIATGASQFEVLGELVQQPNIDWSLVTGFHLDEYVGLSADHPASFCRYLKERFVDLVPISKFHFLYGDQDASETIAKTGAELQKTTIDLALVGIGENAHLAFNDPPADFETLEPYLIVKLDEACRKQQVGEGWFPSLEDVPTEAMSMSVQQILKAKRIFCSVPDSQKATAVRQTLEGGIDPMIPASILKQHAGATLIIDRASAGQLSQSTLDEVESIA</sequence>
<dbReference type="Proteomes" id="UP000316304">
    <property type="component" value="Unassembled WGS sequence"/>
</dbReference>
<dbReference type="Pfam" id="PF01182">
    <property type="entry name" value="Glucosamine_iso"/>
    <property type="match status" value="1"/>
</dbReference>
<dbReference type="InterPro" id="IPR037171">
    <property type="entry name" value="NagB/RpiA_transferase-like"/>
</dbReference>
<comment type="caution">
    <text evidence="2">The sequence shown here is derived from an EMBL/GenBank/DDBJ whole genome shotgun (WGS) entry which is preliminary data.</text>
</comment>
<name>A0A5C6CRU3_9BACT</name>
<dbReference type="GO" id="GO:0019262">
    <property type="term" value="P:N-acetylneuraminate catabolic process"/>
    <property type="evidence" value="ECO:0007669"/>
    <property type="project" value="TreeGrafter"/>
</dbReference>
<evidence type="ECO:0000259" key="1">
    <source>
        <dbReference type="Pfam" id="PF01182"/>
    </source>
</evidence>
<dbReference type="InterPro" id="IPR004547">
    <property type="entry name" value="Glucosamine6P_isomerase"/>
</dbReference>
<organism evidence="2 3">
    <name type="scientific">Novipirellula galeiformis</name>
    <dbReference type="NCBI Taxonomy" id="2528004"/>
    <lineage>
        <taxon>Bacteria</taxon>
        <taxon>Pseudomonadati</taxon>
        <taxon>Planctomycetota</taxon>
        <taxon>Planctomycetia</taxon>
        <taxon>Pirellulales</taxon>
        <taxon>Pirellulaceae</taxon>
        <taxon>Novipirellula</taxon>
    </lineage>
</organism>
<dbReference type="GO" id="GO:0006043">
    <property type="term" value="P:glucosamine catabolic process"/>
    <property type="evidence" value="ECO:0007669"/>
    <property type="project" value="TreeGrafter"/>
</dbReference>
<dbReference type="EC" id="3.5.99.6" evidence="2"/>
<dbReference type="SUPFAM" id="SSF100950">
    <property type="entry name" value="NagB/RpiA/CoA transferase-like"/>
    <property type="match status" value="1"/>
</dbReference>
<evidence type="ECO:0000313" key="3">
    <source>
        <dbReference type="Proteomes" id="UP000316304"/>
    </source>
</evidence>
<dbReference type="EMBL" id="SJPT01000001">
    <property type="protein sequence ID" value="TWU26181.1"/>
    <property type="molecule type" value="Genomic_DNA"/>
</dbReference>
<accession>A0A5C6CRU3</accession>
<proteinExistence type="predicted"/>
<reference evidence="2 3" key="1">
    <citation type="submission" date="2019-02" db="EMBL/GenBank/DDBJ databases">
        <title>Deep-cultivation of Planctomycetes and their phenomic and genomic characterization uncovers novel biology.</title>
        <authorList>
            <person name="Wiegand S."/>
            <person name="Jogler M."/>
            <person name="Boedeker C."/>
            <person name="Pinto D."/>
            <person name="Vollmers J."/>
            <person name="Rivas-Marin E."/>
            <person name="Kohn T."/>
            <person name="Peeters S.H."/>
            <person name="Heuer A."/>
            <person name="Rast P."/>
            <person name="Oberbeckmann S."/>
            <person name="Bunk B."/>
            <person name="Jeske O."/>
            <person name="Meyerdierks A."/>
            <person name="Storesund J.E."/>
            <person name="Kallscheuer N."/>
            <person name="Luecker S."/>
            <person name="Lage O.M."/>
            <person name="Pohl T."/>
            <person name="Merkel B.J."/>
            <person name="Hornburger P."/>
            <person name="Mueller R.-W."/>
            <person name="Bruemmer F."/>
            <person name="Labrenz M."/>
            <person name="Spormann A.M."/>
            <person name="Op Den Camp H."/>
            <person name="Overmann J."/>
            <person name="Amann R."/>
            <person name="Jetten M.S.M."/>
            <person name="Mascher T."/>
            <person name="Medema M.H."/>
            <person name="Devos D.P."/>
            <person name="Kaster A.-K."/>
            <person name="Ovreas L."/>
            <person name="Rohde M."/>
            <person name="Galperin M.Y."/>
            <person name="Jogler C."/>
        </authorList>
    </citation>
    <scope>NUCLEOTIDE SEQUENCE [LARGE SCALE GENOMIC DNA]</scope>
    <source>
        <strain evidence="2 3">Pla52o</strain>
    </source>
</reference>
<dbReference type="OrthoDB" id="9791139at2"/>
<dbReference type="AlphaFoldDB" id="A0A5C6CRU3"/>